<accession>A0A1X6ZS75</accession>
<feature type="signal peptide" evidence="1">
    <location>
        <begin position="1"/>
        <end position="24"/>
    </location>
</feature>
<dbReference type="EMBL" id="FWFP01000008">
    <property type="protein sequence ID" value="SLN59282.1"/>
    <property type="molecule type" value="Genomic_DNA"/>
</dbReference>
<dbReference type="AlphaFoldDB" id="A0A1X6ZS75"/>
<evidence type="ECO:0000256" key="1">
    <source>
        <dbReference type="SAM" id="SignalP"/>
    </source>
</evidence>
<keyword evidence="1" id="KW-0732">Signal</keyword>
<gene>
    <name evidence="2" type="ORF">RUM8411_02910</name>
</gene>
<evidence type="ECO:0000313" key="2">
    <source>
        <dbReference type="EMBL" id="SLN59282.1"/>
    </source>
</evidence>
<protein>
    <recommendedName>
        <fullName evidence="4">DUF2125 domain-containing protein</fullName>
    </recommendedName>
</protein>
<reference evidence="3" key="1">
    <citation type="submission" date="2017-03" db="EMBL/GenBank/DDBJ databases">
        <authorList>
            <person name="Rodrigo-Torres L."/>
            <person name="Arahal R.D."/>
            <person name="Lucena T."/>
        </authorList>
    </citation>
    <scope>NUCLEOTIDE SEQUENCE [LARGE SCALE GENOMIC DNA]</scope>
    <source>
        <strain evidence="3">CECT 8411</strain>
    </source>
</reference>
<feature type="chain" id="PRO_5013095383" description="DUF2125 domain-containing protein" evidence="1">
    <location>
        <begin position="25"/>
        <end position="507"/>
    </location>
</feature>
<name>A0A1X6ZS75_9RHOB</name>
<proteinExistence type="predicted"/>
<organism evidence="2 3">
    <name type="scientific">Ruegeria meonggei</name>
    <dbReference type="NCBI Taxonomy" id="1446476"/>
    <lineage>
        <taxon>Bacteria</taxon>
        <taxon>Pseudomonadati</taxon>
        <taxon>Pseudomonadota</taxon>
        <taxon>Alphaproteobacteria</taxon>
        <taxon>Rhodobacterales</taxon>
        <taxon>Roseobacteraceae</taxon>
        <taxon>Ruegeria</taxon>
    </lineage>
</organism>
<keyword evidence="3" id="KW-1185">Reference proteome</keyword>
<dbReference type="RefSeq" id="WP_085823488.1">
    <property type="nucleotide sequence ID" value="NZ_FWFP01000008.1"/>
</dbReference>
<sequence length="507" mass="54179">MSVFLRRSCGAVLAYAVVTQGALADVTAQDVWNDWQAYLSQMGYTVSGEQSVAGDVTTIADMTMSVDLPEEDGQFQMTIPEMTLTENGDGTVSIAMPENFPMIIAGEAEGETFSVNIGYSQTGLDMVVSGTPDEMTYDYTADTLGITLDELIVDDEVMPDDVLGVNFEMTEVTGSSRMKIGEIRDVDQEFTAAGLTYDLAFVDPESNDTGKIDGSANQLTFEGNSLIPEDFDFSDPQAFYGNGFSFSGVFTYAAGQTAIAGTSEGEAFTMGSESEGGRFGVGLDSERLAYDIEQNSAKLAITTADLPFPIEIAMANAGLKFEFPVQQSEEIQPFGFAMNLTDFTMSDILWSIFDPAGALPRDPATIALDTSGTAKILTNFFDPEAIEAMEFSEEAPGELHSLKINELLVSLVGAELTGDGDFAFDNSNTDEFDGMPVPSGVANLKLVGANALIDKLIGMGLLGESDAMGARMMMGLMAVPGEEPDTLNSKIEFTEDGQILANGQRIK</sequence>
<evidence type="ECO:0008006" key="4">
    <source>
        <dbReference type="Google" id="ProtNLM"/>
    </source>
</evidence>
<dbReference type="OrthoDB" id="7791409at2"/>
<evidence type="ECO:0000313" key="3">
    <source>
        <dbReference type="Proteomes" id="UP000193778"/>
    </source>
</evidence>
<dbReference type="Proteomes" id="UP000193778">
    <property type="component" value="Unassembled WGS sequence"/>
</dbReference>